<gene>
    <name evidence="11" type="primary">LOC120249274</name>
</gene>
<dbReference type="Gene3D" id="3.30.730.10">
    <property type="entry name" value="AP2/ERF domain"/>
    <property type="match status" value="2"/>
</dbReference>
<evidence type="ECO:0000313" key="11">
    <source>
        <dbReference type="RefSeq" id="XP_039113716.1"/>
    </source>
</evidence>
<accession>A0AB40AHF5</accession>
<name>A0AB40AHF5_DIOCR</name>
<keyword evidence="4" id="KW-0238">DNA-binding</keyword>
<keyword evidence="10" id="KW-1185">Reference proteome</keyword>
<keyword evidence="3" id="KW-0805">Transcription regulation</keyword>
<dbReference type="InterPro" id="IPR036955">
    <property type="entry name" value="AP2/ERF_dom_sf"/>
</dbReference>
<dbReference type="GO" id="GO:0003700">
    <property type="term" value="F:DNA-binding transcription factor activity"/>
    <property type="evidence" value="ECO:0007669"/>
    <property type="project" value="InterPro"/>
</dbReference>
<dbReference type="Pfam" id="PF00847">
    <property type="entry name" value="AP2"/>
    <property type="match status" value="2"/>
</dbReference>
<dbReference type="GeneID" id="120249274"/>
<feature type="region of interest" description="Disordered" evidence="8">
    <location>
        <begin position="322"/>
        <end position="362"/>
    </location>
</feature>
<feature type="compositionally biased region" description="Basic and acidic residues" evidence="8">
    <location>
        <begin position="334"/>
        <end position="362"/>
    </location>
</feature>
<dbReference type="AlphaFoldDB" id="A0AB40AHF5"/>
<dbReference type="InterPro" id="IPR016177">
    <property type="entry name" value="DNA-bd_dom_sf"/>
</dbReference>
<dbReference type="SUPFAM" id="SSF54171">
    <property type="entry name" value="DNA-binding domain"/>
    <property type="match status" value="2"/>
</dbReference>
<dbReference type="GO" id="GO:0003677">
    <property type="term" value="F:DNA binding"/>
    <property type="evidence" value="ECO:0007669"/>
    <property type="project" value="UniProtKB-KW"/>
</dbReference>
<dbReference type="Proteomes" id="UP001515500">
    <property type="component" value="Chromosome 19"/>
</dbReference>
<evidence type="ECO:0000256" key="1">
    <source>
        <dbReference type="ARBA" id="ARBA00004123"/>
    </source>
</evidence>
<evidence type="ECO:0000256" key="5">
    <source>
        <dbReference type="ARBA" id="ARBA00023163"/>
    </source>
</evidence>
<keyword evidence="5" id="KW-0804">Transcription</keyword>
<feature type="domain" description="AP2/ERF" evidence="9">
    <location>
        <begin position="48"/>
        <end position="114"/>
    </location>
</feature>
<dbReference type="PRINTS" id="PR00367">
    <property type="entry name" value="ETHRSPELEMNT"/>
</dbReference>
<sequence length="362" mass="40867">MTATLRESPSSSSSSNNAPFFPKPKPKRTKRSSNSDKGHSSVPHKTSVYRGVTRHRWTGRFEAHLWDKHCWNPFQSRKGKQVYLGAYDEEEAAAHTYDLAALKYWGPDTLLNFPLHTYTKEFEEMQRMSRQEYLASLKRRSSGFSRGVSKYRGVARHHQNGRWEARIGHVLGSKYIYLGTFNTQEEAAQAYDIAAIEYRGMNAVTNFDISCYVNCIQLPQLLPMPVPVPTSMQLSPELNLEELSEIESCDQMKPLAITLPGNQNTVTESMTELPWSMFIDPAVFERYPVDHIAVDQAIDFPDLFDGNVFEVDIEQLLEGSEIMGSSEGDGTGTKSDDVLDSKLVEEEQCGRVSEKSSEDDGV</sequence>
<dbReference type="PANTHER" id="PTHR32467">
    <property type="entry name" value="AP2-LIKE ETHYLENE-RESPONSIVE TRANSCRIPTION FACTOR"/>
    <property type="match status" value="1"/>
</dbReference>
<evidence type="ECO:0000256" key="2">
    <source>
        <dbReference type="ARBA" id="ARBA00022737"/>
    </source>
</evidence>
<evidence type="ECO:0000256" key="3">
    <source>
        <dbReference type="ARBA" id="ARBA00023015"/>
    </source>
</evidence>
<evidence type="ECO:0000256" key="6">
    <source>
        <dbReference type="ARBA" id="ARBA00023242"/>
    </source>
</evidence>
<comment type="subcellular location">
    <subcellularLocation>
        <location evidence="1">Nucleus</location>
    </subcellularLocation>
</comment>
<comment type="similarity">
    <text evidence="7">Belongs to the AP2/ERF transcription factor family. AP2 subfamily.</text>
</comment>
<dbReference type="InterPro" id="IPR001471">
    <property type="entry name" value="AP2/ERF_dom"/>
</dbReference>
<dbReference type="FunFam" id="3.30.730.10:FF:000004">
    <property type="entry name" value="AP2-like ethylene-responsive transcription factor"/>
    <property type="match status" value="1"/>
</dbReference>
<protein>
    <submittedName>
        <fullName evidence="11">Ethylene-responsive transcription factor WRI1-like</fullName>
    </submittedName>
</protein>
<proteinExistence type="inferred from homology"/>
<dbReference type="GO" id="GO:0005634">
    <property type="term" value="C:nucleus"/>
    <property type="evidence" value="ECO:0007669"/>
    <property type="project" value="UniProtKB-SubCell"/>
</dbReference>
<evidence type="ECO:0000256" key="8">
    <source>
        <dbReference type="SAM" id="MobiDB-lite"/>
    </source>
</evidence>
<feature type="domain" description="AP2/ERF" evidence="9">
    <location>
        <begin position="150"/>
        <end position="208"/>
    </location>
</feature>
<dbReference type="CDD" id="cd00018">
    <property type="entry name" value="AP2"/>
    <property type="match status" value="2"/>
</dbReference>
<dbReference type="SMART" id="SM00380">
    <property type="entry name" value="AP2"/>
    <property type="match status" value="2"/>
</dbReference>
<feature type="region of interest" description="Disordered" evidence="8">
    <location>
        <begin position="1"/>
        <end position="47"/>
    </location>
</feature>
<evidence type="ECO:0000256" key="4">
    <source>
        <dbReference type="ARBA" id="ARBA00023125"/>
    </source>
</evidence>
<dbReference type="GO" id="GO:0009909">
    <property type="term" value="P:regulation of flower development"/>
    <property type="evidence" value="ECO:0007669"/>
    <property type="project" value="UniProtKB-ARBA"/>
</dbReference>
<dbReference type="FunFam" id="3.30.730.10:FF:000002">
    <property type="entry name" value="AP2-like ethylene-responsive transcription factor"/>
    <property type="match status" value="1"/>
</dbReference>
<keyword evidence="6" id="KW-0539">Nucleus</keyword>
<keyword evidence="2" id="KW-0677">Repeat</keyword>
<dbReference type="PANTHER" id="PTHR32467:SF97">
    <property type="entry name" value="ETHYLENE-RESPONSIVE TRANSCRIPTION FACTOR WRI1"/>
    <property type="match status" value="1"/>
</dbReference>
<dbReference type="RefSeq" id="XP_039113716.1">
    <property type="nucleotide sequence ID" value="XM_039257782.1"/>
</dbReference>
<evidence type="ECO:0000259" key="9">
    <source>
        <dbReference type="PROSITE" id="PS51032"/>
    </source>
</evidence>
<dbReference type="PROSITE" id="PS51032">
    <property type="entry name" value="AP2_ERF"/>
    <property type="match status" value="2"/>
</dbReference>
<reference evidence="11" key="1">
    <citation type="submission" date="2025-08" db="UniProtKB">
        <authorList>
            <consortium name="RefSeq"/>
        </authorList>
    </citation>
    <scope>IDENTIFICATION</scope>
</reference>
<organism evidence="10 11">
    <name type="scientific">Dioscorea cayennensis subsp. rotundata</name>
    <name type="common">White Guinea yam</name>
    <name type="synonym">Dioscorea rotundata</name>
    <dbReference type="NCBI Taxonomy" id="55577"/>
    <lineage>
        <taxon>Eukaryota</taxon>
        <taxon>Viridiplantae</taxon>
        <taxon>Streptophyta</taxon>
        <taxon>Embryophyta</taxon>
        <taxon>Tracheophyta</taxon>
        <taxon>Spermatophyta</taxon>
        <taxon>Magnoliopsida</taxon>
        <taxon>Liliopsida</taxon>
        <taxon>Dioscoreales</taxon>
        <taxon>Dioscoreaceae</taxon>
        <taxon>Dioscorea</taxon>
    </lineage>
</organism>
<evidence type="ECO:0000313" key="10">
    <source>
        <dbReference type="Proteomes" id="UP001515500"/>
    </source>
</evidence>
<evidence type="ECO:0000256" key="7">
    <source>
        <dbReference type="ARBA" id="ARBA00037973"/>
    </source>
</evidence>